<evidence type="ECO:0000313" key="3">
    <source>
        <dbReference type="Proteomes" id="UP001066276"/>
    </source>
</evidence>
<reference evidence="2" key="1">
    <citation type="journal article" date="2022" name="bioRxiv">
        <title>Sequencing and chromosome-scale assembly of the giantPleurodeles waltlgenome.</title>
        <authorList>
            <person name="Brown T."/>
            <person name="Elewa A."/>
            <person name="Iarovenko S."/>
            <person name="Subramanian E."/>
            <person name="Araus A.J."/>
            <person name="Petzold A."/>
            <person name="Susuki M."/>
            <person name="Suzuki K.-i.T."/>
            <person name="Hayashi T."/>
            <person name="Toyoda A."/>
            <person name="Oliveira C."/>
            <person name="Osipova E."/>
            <person name="Leigh N.D."/>
            <person name="Simon A."/>
            <person name="Yun M.H."/>
        </authorList>
    </citation>
    <scope>NUCLEOTIDE SEQUENCE</scope>
    <source>
        <strain evidence="2">20211129_DDA</strain>
        <tissue evidence="2">Liver</tissue>
    </source>
</reference>
<evidence type="ECO:0000256" key="1">
    <source>
        <dbReference type="SAM" id="MobiDB-lite"/>
    </source>
</evidence>
<proteinExistence type="predicted"/>
<dbReference type="EMBL" id="JANPWB010000010">
    <property type="protein sequence ID" value="KAJ1135657.1"/>
    <property type="molecule type" value="Genomic_DNA"/>
</dbReference>
<evidence type="ECO:0000313" key="2">
    <source>
        <dbReference type="EMBL" id="KAJ1135657.1"/>
    </source>
</evidence>
<name>A0AAV7Q506_PLEWA</name>
<sequence length="86" mass="9101">MEGNLMFYLRPVRGGRSRGRGSESANSSSTCGPDASGFSALCACGAPWATADCAQCKDAGRGRRVKREINQSTESLVLERKSAAED</sequence>
<feature type="region of interest" description="Disordered" evidence="1">
    <location>
        <begin position="12"/>
        <end position="33"/>
    </location>
</feature>
<comment type="caution">
    <text evidence="2">The sequence shown here is derived from an EMBL/GenBank/DDBJ whole genome shotgun (WGS) entry which is preliminary data.</text>
</comment>
<gene>
    <name evidence="2" type="ORF">NDU88_002095</name>
</gene>
<dbReference type="AlphaFoldDB" id="A0AAV7Q506"/>
<accession>A0AAV7Q506</accession>
<keyword evidence="3" id="KW-1185">Reference proteome</keyword>
<dbReference type="Proteomes" id="UP001066276">
    <property type="component" value="Chromosome 6"/>
</dbReference>
<protein>
    <submittedName>
        <fullName evidence="2">Uncharacterized protein</fullName>
    </submittedName>
</protein>
<organism evidence="2 3">
    <name type="scientific">Pleurodeles waltl</name>
    <name type="common">Iberian ribbed newt</name>
    <dbReference type="NCBI Taxonomy" id="8319"/>
    <lineage>
        <taxon>Eukaryota</taxon>
        <taxon>Metazoa</taxon>
        <taxon>Chordata</taxon>
        <taxon>Craniata</taxon>
        <taxon>Vertebrata</taxon>
        <taxon>Euteleostomi</taxon>
        <taxon>Amphibia</taxon>
        <taxon>Batrachia</taxon>
        <taxon>Caudata</taxon>
        <taxon>Salamandroidea</taxon>
        <taxon>Salamandridae</taxon>
        <taxon>Pleurodelinae</taxon>
        <taxon>Pleurodeles</taxon>
    </lineage>
</organism>